<dbReference type="RefSeq" id="WP_168877751.1">
    <property type="nucleotide sequence ID" value="NZ_JABAIM010000003.1"/>
</dbReference>
<dbReference type="InterPro" id="IPR015927">
    <property type="entry name" value="Peptidase_S24_S26A/B/C"/>
</dbReference>
<keyword evidence="5" id="KW-0234">DNA repair</keyword>
<sequence>MPPPNRDHEYLAKLQGYYADYRSLPSFAVMGQMLGLASKSAVSALVKRLQLQNFLEMTPDKRLAPTKRFFARPLMEDVVRAGLPSLANDGMRDAITIDDYLIDNPAETILITVRGDSMIDAHIQDGDLAVVEKRHAARPGDIVVAIVDGEFTLKYLDKENGQFILKPGNPAYPVIRPTTSLEIFGVMVGLVRKLG</sequence>
<dbReference type="EMBL" id="JABAIM010000003">
    <property type="protein sequence ID" value="NLR76074.1"/>
    <property type="molecule type" value="Genomic_DNA"/>
</dbReference>
<reference evidence="9 10" key="1">
    <citation type="submission" date="2020-04" db="EMBL/GenBank/DDBJ databases">
        <title>Draft genome of Leeia sp. IMCC25680.</title>
        <authorList>
            <person name="Song J."/>
            <person name="Cho J.-C."/>
        </authorList>
    </citation>
    <scope>NUCLEOTIDE SEQUENCE [LARGE SCALE GENOMIC DNA]</scope>
    <source>
        <strain evidence="9 10">IMCC25680</strain>
    </source>
</reference>
<dbReference type="InterPro" id="IPR036388">
    <property type="entry name" value="WH-like_DNA-bd_sf"/>
</dbReference>
<dbReference type="SUPFAM" id="SSF51306">
    <property type="entry name" value="LexA/Signal peptidase"/>
    <property type="match status" value="1"/>
</dbReference>
<evidence type="ECO:0000256" key="3">
    <source>
        <dbReference type="ARBA" id="ARBA00022801"/>
    </source>
</evidence>
<evidence type="ECO:0000256" key="7">
    <source>
        <dbReference type="RuleBase" id="RU003991"/>
    </source>
</evidence>
<dbReference type="PANTHER" id="PTHR33516:SF2">
    <property type="entry name" value="LEXA REPRESSOR-RELATED"/>
    <property type="match status" value="1"/>
</dbReference>
<keyword evidence="10" id="KW-1185">Reference proteome</keyword>
<dbReference type="InterPro" id="IPR006197">
    <property type="entry name" value="Peptidase_S24_LexA"/>
</dbReference>
<dbReference type="Gene3D" id="2.10.109.10">
    <property type="entry name" value="Umud Fragment, subunit A"/>
    <property type="match status" value="1"/>
</dbReference>
<dbReference type="GO" id="GO:0003677">
    <property type="term" value="F:DNA binding"/>
    <property type="evidence" value="ECO:0007669"/>
    <property type="project" value="InterPro"/>
</dbReference>
<dbReference type="InterPro" id="IPR050077">
    <property type="entry name" value="LexA_repressor"/>
</dbReference>
<dbReference type="GO" id="GO:0006355">
    <property type="term" value="P:regulation of DNA-templated transcription"/>
    <property type="evidence" value="ECO:0007669"/>
    <property type="project" value="InterPro"/>
</dbReference>
<accession>A0A847S7Z5</accession>
<dbReference type="GO" id="GO:0016787">
    <property type="term" value="F:hydrolase activity"/>
    <property type="evidence" value="ECO:0007669"/>
    <property type="project" value="UniProtKB-KW"/>
</dbReference>
<dbReference type="GO" id="GO:0009432">
    <property type="term" value="P:SOS response"/>
    <property type="evidence" value="ECO:0007669"/>
    <property type="project" value="UniProtKB-KW"/>
</dbReference>
<dbReference type="InterPro" id="IPR039418">
    <property type="entry name" value="LexA-like"/>
</dbReference>
<dbReference type="Gene3D" id="1.10.10.10">
    <property type="entry name" value="Winged helix-like DNA-binding domain superfamily/Winged helix DNA-binding domain"/>
    <property type="match status" value="1"/>
</dbReference>
<feature type="domain" description="Peptidase S24/S26A/S26B/S26C" evidence="8">
    <location>
        <begin position="73"/>
        <end position="188"/>
    </location>
</feature>
<dbReference type="PANTHER" id="PTHR33516">
    <property type="entry name" value="LEXA REPRESSOR"/>
    <property type="match status" value="1"/>
</dbReference>
<name>A0A847S7Z5_9NEIS</name>
<comment type="similarity">
    <text evidence="1 7">Belongs to the peptidase S24 family.</text>
</comment>
<evidence type="ECO:0000256" key="6">
    <source>
        <dbReference type="ARBA" id="ARBA00023236"/>
    </source>
</evidence>
<keyword evidence="6" id="KW-0742">SOS response</keyword>
<evidence type="ECO:0000259" key="8">
    <source>
        <dbReference type="Pfam" id="PF00717"/>
    </source>
</evidence>
<dbReference type="GO" id="GO:0006281">
    <property type="term" value="P:DNA repair"/>
    <property type="evidence" value="ECO:0007669"/>
    <property type="project" value="UniProtKB-KW"/>
</dbReference>
<evidence type="ECO:0000313" key="9">
    <source>
        <dbReference type="EMBL" id="NLR76074.1"/>
    </source>
</evidence>
<dbReference type="Proteomes" id="UP000587991">
    <property type="component" value="Unassembled WGS sequence"/>
</dbReference>
<keyword evidence="3 7" id="KW-0378">Hydrolase</keyword>
<organism evidence="9 10">
    <name type="scientific">Leeia aquatica</name>
    <dbReference type="NCBI Taxonomy" id="2725557"/>
    <lineage>
        <taxon>Bacteria</taxon>
        <taxon>Pseudomonadati</taxon>
        <taxon>Pseudomonadota</taxon>
        <taxon>Betaproteobacteria</taxon>
        <taxon>Neisseriales</taxon>
        <taxon>Leeiaceae</taxon>
        <taxon>Leeia</taxon>
    </lineage>
</organism>
<evidence type="ECO:0000256" key="1">
    <source>
        <dbReference type="ARBA" id="ARBA00007484"/>
    </source>
</evidence>
<keyword evidence="2" id="KW-0227">DNA damage</keyword>
<comment type="caution">
    <text evidence="9">The sequence shown here is derived from an EMBL/GenBank/DDBJ whole genome shotgun (WGS) entry which is preliminary data.</text>
</comment>
<proteinExistence type="inferred from homology"/>
<dbReference type="InterPro" id="IPR036286">
    <property type="entry name" value="LexA/Signal_pep-like_sf"/>
</dbReference>
<keyword evidence="4 7" id="KW-0068">Autocatalytic cleavage</keyword>
<evidence type="ECO:0000256" key="5">
    <source>
        <dbReference type="ARBA" id="ARBA00023204"/>
    </source>
</evidence>
<evidence type="ECO:0000313" key="10">
    <source>
        <dbReference type="Proteomes" id="UP000587991"/>
    </source>
</evidence>
<dbReference type="Pfam" id="PF00717">
    <property type="entry name" value="Peptidase_S24"/>
    <property type="match status" value="1"/>
</dbReference>
<dbReference type="CDD" id="cd06529">
    <property type="entry name" value="S24_LexA-like"/>
    <property type="match status" value="1"/>
</dbReference>
<dbReference type="AlphaFoldDB" id="A0A847S7Z5"/>
<gene>
    <name evidence="9" type="ORF">HF682_12985</name>
</gene>
<evidence type="ECO:0000256" key="4">
    <source>
        <dbReference type="ARBA" id="ARBA00022813"/>
    </source>
</evidence>
<evidence type="ECO:0000256" key="2">
    <source>
        <dbReference type="ARBA" id="ARBA00022763"/>
    </source>
</evidence>
<dbReference type="PRINTS" id="PR00726">
    <property type="entry name" value="LEXASERPTASE"/>
</dbReference>
<protein>
    <submittedName>
        <fullName evidence="9">LexA family transcriptional regulator</fullName>
    </submittedName>
</protein>